<evidence type="ECO:0000313" key="3">
    <source>
        <dbReference type="RefSeq" id="XP_021119508.1"/>
    </source>
</evidence>
<gene>
    <name evidence="3" type="primary">LOC110350563</name>
</gene>
<feature type="region of interest" description="Disordered" evidence="1">
    <location>
        <begin position="1"/>
        <end position="106"/>
    </location>
</feature>
<dbReference type="AlphaFoldDB" id="A0AAX6TF48"/>
<proteinExistence type="predicted"/>
<protein>
    <submittedName>
        <fullName evidence="3">Serine/arginine repetitive matrix protein 1-like</fullName>
    </submittedName>
</protein>
<keyword evidence="2" id="KW-1185">Reference proteome</keyword>
<sequence>MCFLGVDLKGGGKKTRSPPGRSATASGTRLDSPRGGRILRLRVRPSCRSPAPLPSTPPPRRQRDVLLPLLLPLPSPAEFRNPPRPGSLRSRQPAPSRAPLWALPPRPRSLSSEKLIPELPGRAGVDGAGGWHWGPALGSCPWPPPTPQQVAHSGRELSLCLPRSRSLAPSRLPGRTPGWYRTAGLLVRCAAGVNGIKEKGKHTNKKK</sequence>
<dbReference type="GeneID" id="110350563"/>
<evidence type="ECO:0000256" key="1">
    <source>
        <dbReference type="SAM" id="MobiDB-lite"/>
    </source>
</evidence>
<name>A0AAX6TF48_HETGA</name>
<organism evidence="2 3">
    <name type="scientific">Heterocephalus glaber</name>
    <name type="common">Naked mole rat</name>
    <dbReference type="NCBI Taxonomy" id="10181"/>
    <lineage>
        <taxon>Eukaryota</taxon>
        <taxon>Metazoa</taxon>
        <taxon>Chordata</taxon>
        <taxon>Craniata</taxon>
        <taxon>Vertebrata</taxon>
        <taxon>Euteleostomi</taxon>
        <taxon>Mammalia</taxon>
        <taxon>Eutheria</taxon>
        <taxon>Euarchontoglires</taxon>
        <taxon>Glires</taxon>
        <taxon>Rodentia</taxon>
        <taxon>Hystricomorpha</taxon>
        <taxon>Bathyergidae</taxon>
        <taxon>Heterocephalus</taxon>
    </lineage>
</organism>
<dbReference type="RefSeq" id="XP_021119508.1">
    <property type="nucleotide sequence ID" value="XM_021263849.1"/>
</dbReference>
<accession>A0AAX6TF48</accession>
<evidence type="ECO:0000313" key="2">
    <source>
        <dbReference type="Proteomes" id="UP000694906"/>
    </source>
</evidence>
<reference evidence="3" key="1">
    <citation type="submission" date="2025-08" db="UniProtKB">
        <authorList>
            <consortium name="RefSeq"/>
        </authorList>
    </citation>
    <scope>IDENTIFICATION</scope>
</reference>
<dbReference type="Proteomes" id="UP000694906">
    <property type="component" value="Unplaced"/>
</dbReference>